<reference evidence="2" key="1">
    <citation type="journal article" date="2016" name="Genome Announc.">
        <title>Complete genome sequence of Alkaliphilus metalliredigens strain QYMF, an alkaliphilic and metal-reducing bacterium isolated from borax-contaminated leachate ponds.</title>
        <authorList>
            <person name="Hwang C."/>
            <person name="Copeland A."/>
            <person name="Lucas S."/>
            <person name="Lapidus A."/>
            <person name="Barry K."/>
            <person name="Detter J.C."/>
            <person name="Glavina Del Rio T."/>
            <person name="Hammon N."/>
            <person name="Israni S."/>
            <person name="Dalin E."/>
            <person name="Tice H."/>
            <person name="Pitluck S."/>
            <person name="Chertkov O."/>
            <person name="Brettin T."/>
            <person name="Bruce D."/>
            <person name="Han C."/>
            <person name="Schmutz J."/>
            <person name="Larimer F."/>
            <person name="Land M.L."/>
            <person name="Hauser L."/>
            <person name="Kyrpides N."/>
            <person name="Mikhailova N."/>
            <person name="Ye Q."/>
            <person name="Zhou J."/>
            <person name="Richardson P."/>
            <person name="Fields M.W."/>
        </authorList>
    </citation>
    <scope>NUCLEOTIDE SEQUENCE [LARGE SCALE GENOMIC DNA]</scope>
    <source>
        <strain evidence="2">QYMF</strain>
    </source>
</reference>
<dbReference type="OrthoDB" id="2078434at2"/>
<keyword evidence="2" id="KW-1185">Reference proteome</keyword>
<dbReference type="eggNOG" id="ENOG5032UEQ">
    <property type="taxonomic scope" value="Bacteria"/>
</dbReference>
<protein>
    <submittedName>
        <fullName evidence="1">Uncharacterized protein</fullName>
    </submittedName>
</protein>
<dbReference type="AlphaFoldDB" id="A6TQM1"/>
<dbReference type="RefSeq" id="WP_012063464.1">
    <property type="nucleotide sequence ID" value="NC_009633.1"/>
</dbReference>
<dbReference type="HOGENOM" id="CLU_057995_0_0_9"/>
<gene>
    <name evidence="1" type="ordered locus">Amet_2335</name>
</gene>
<proteinExistence type="predicted"/>
<organism evidence="1 2">
    <name type="scientific">Alkaliphilus metalliredigens (strain QYMF)</name>
    <dbReference type="NCBI Taxonomy" id="293826"/>
    <lineage>
        <taxon>Bacteria</taxon>
        <taxon>Bacillati</taxon>
        <taxon>Bacillota</taxon>
        <taxon>Clostridia</taxon>
        <taxon>Peptostreptococcales</taxon>
        <taxon>Natronincolaceae</taxon>
        <taxon>Alkaliphilus</taxon>
    </lineage>
</organism>
<dbReference type="EMBL" id="CP000724">
    <property type="protein sequence ID" value="ABR48489.1"/>
    <property type="molecule type" value="Genomic_DNA"/>
</dbReference>
<sequence length="398" mass="47126">MNKYKKFNIIKGGKEYVKYQFVSAMVTQTRLMGVMAVKIHWKITDEKTQLIQWFLLDSEEHGIYDYKSMKTNKPSEYDYYTEQFMANLGGKRNNITKSEAIHLVSCFMKENKKYNKPLPDPLEEYKFIGEYFQIFIQNQPSLLKDKIFEKIYSSMALLNYFMMRATGKDIEGMNHLIADHNIFLPVDFEIASEASQLLKNTIQFIEKNEMSLIYSMTSIIDTCEGYKEIVSRIKIKRIEREWRVLEASIIKEKTFSPEEVKIEIQKIEYIKIFTGIENSEKLINKLLENKRSLLEYEFIQGRMFVEYYPNNKHVEKDIYYLSGDLRAIYFVNQRSQLIVCYYNAAEEDELQDFVLGQISSENAQVSKKYEINESVIYQYAEGEMTDFIEFIGQFQSKV</sequence>
<name>A6TQM1_ALKMQ</name>
<evidence type="ECO:0000313" key="2">
    <source>
        <dbReference type="Proteomes" id="UP000001572"/>
    </source>
</evidence>
<dbReference type="Proteomes" id="UP000001572">
    <property type="component" value="Chromosome"/>
</dbReference>
<accession>A6TQM1</accession>
<evidence type="ECO:0000313" key="1">
    <source>
        <dbReference type="EMBL" id="ABR48489.1"/>
    </source>
</evidence>
<dbReference type="KEGG" id="amt:Amet_2335"/>